<accession>A0A1Z2XKM5</accession>
<evidence type="ECO:0000313" key="5">
    <source>
        <dbReference type="Proteomes" id="UP000306630"/>
    </source>
</evidence>
<proteinExistence type="predicted"/>
<evidence type="ECO:0000259" key="1">
    <source>
        <dbReference type="SMART" id="SM00849"/>
    </source>
</evidence>
<dbReference type="CDD" id="cd16279">
    <property type="entry name" value="metallo-hydrolase-like_MBL-fold"/>
    <property type="match status" value="1"/>
</dbReference>
<dbReference type="OrthoDB" id="9781189at2"/>
<gene>
    <name evidence="2" type="ORF">A4V02_02935</name>
    <name evidence="3" type="ORF">E5333_03325</name>
</gene>
<dbReference type="GO" id="GO:0016787">
    <property type="term" value="F:hydrolase activity"/>
    <property type="evidence" value="ECO:0007669"/>
    <property type="project" value="UniProtKB-KW"/>
</dbReference>
<dbReference type="KEGG" id="pary:A4V02_02935"/>
<dbReference type="GeneID" id="65535798"/>
<dbReference type="PANTHER" id="PTHR42663">
    <property type="entry name" value="HYDROLASE C777.06C-RELATED-RELATED"/>
    <property type="match status" value="1"/>
</dbReference>
<sequence length="257" mass="28029">MTLRFLGTGTSTGVPAIGCTCPACLSTDTRDKRLRASAIVSVGDKNLLIDCGPDFRRQIIDAGAPHLEAVLLTHSHYDHVGGIDDMRPYCHSLPDGHFPVYCTADVAEDLRNRVPYCFRENLYPGVPVFSIHEVDPKVPFMVGDIQVTPLPVMHDRLPIIGFRIGPLAYITDAKTIPESTFSLLEGVDTLVINALRHVPHHSHMSVGEALAVVDRLKPRAVYFTHIADALGPHASVEAALPPPVRLAYDGLSISFKL</sequence>
<dbReference type="AlphaFoldDB" id="A0A1B1SD71"/>
<dbReference type="Proteomes" id="UP000186351">
    <property type="component" value="Chromosome"/>
</dbReference>
<dbReference type="SUPFAM" id="SSF56281">
    <property type="entry name" value="Metallo-hydrolase/oxidoreductase"/>
    <property type="match status" value="1"/>
</dbReference>
<dbReference type="InterPro" id="IPR036866">
    <property type="entry name" value="RibonucZ/Hydroxyglut_hydro"/>
</dbReference>
<name>A0A1B1SD71_9BACT</name>
<organism evidence="2 4">
    <name type="scientific">Muribaculum intestinale</name>
    <dbReference type="NCBI Taxonomy" id="1796646"/>
    <lineage>
        <taxon>Bacteria</taxon>
        <taxon>Pseudomonadati</taxon>
        <taxon>Bacteroidota</taxon>
        <taxon>Bacteroidia</taxon>
        <taxon>Bacteroidales</taxon>
        <taxon>Muribaculaceae</taxon>
        <taxon>Muribaculum</taxon>
    </lineage>
</organism>
<dbReference type="Proteomes" id="UP000306630">
    <property type="component" value="Unassembled WGS sequence"/>
</dbReference>
<protein>
    <submittedName>
        <fullName evidence="3">MBL fold metallo-hydrolase</fullName>
    </submittedName>
</protein>
<keyword evidence="3" id="KW-0378">Hydrolase</keyword>
<accession>A0A1B1SD71</accession>
<reference evidence="3 5" key="3">
    <citation type="submission" date="2019-04" db="EMBL/GenBank/DDBJ databases">
        <title>Microbes associate with the intestines of laboratory mice.</title>
        <authorList>
            <person name="Navarre W."/>
            <person name="Wong E."/>
            <person name="Huang K."/>
            <person name="Tropini C."/>
            <person name="Ng K."/>
            <person name="Yu B."/>
        </authorList>
    </citation>
    <scope>NUCLEOTIDE SEQUENCE [LARGE SCALE GENOMIC DNA]</scope>
    <source>
        <strain evidence="3 5">NM06_A21</strain>
    </source>
</reference>
<dbReference type="SMART" id="SM00849">
    <property type="entry name" value="Lactamase_B"/>
    <property type="match status" value="1"/>
</dbReference>
<feature type="domain" description="Metallo-beta-lactamase" evidence="1">
    <location>
        <begin position="34"/>
        <end position="225"/>
    </location>
</feature>
<dbReference type="EMBL" id="SRYD01000009">
    <property type="protein sequence ID" value="TGY75709.1"/>
    <property type="molecule type" value="Genomic_DNA"/>
</dbReference>
<evidence type="ECO:0000313" key="4">
    <source>
        <dbReference type="Proteomes" id="UP000186351"/>
    </source>
</evidence>
<dbReference type="Pfam" id="PF12706">
    <property type="entry name" value="Lactamase_B_2"/>
    <property type="match status" value="1"/>
</dbReference>
<dbReference type="EMBL" id="CP015402">
    <property type="protein sequence ID" value="ANU64725.1"/>
    <property type="molecule type" value="Genomic_DNA"/>
</dbReference>
<reference evidence="4" key="1">
    <citation type="submission" date="2016-04" db="EMBL/GenBank/DDBJ databases">
        <title>Complete Genome Sequences of Twelve Strains of a Stable Defined Moderately Diverse Mouse Microbiota 2 (sDMDMm2).</title>
        <authorList>
            <person name="Uchimura Y."/>
            <person name="Wyss M."/>
            <person name="Brugiroux S."/>
            <person name="Limenitakis J.P."/>
            <person name="Stecher B."/>
            <person name="McCoy K.D."/>
            <person name="Macpherson A.J."/>
        </authorList>
    </citation>
    <scope>NUCLEOTIDE SEQUENCE [LARGE SCALE GENOMIC DNA]</scope>
    <source>
        <strain evidence="4">YL27</strain>
    </source>
</reference>
<dbReference type="PANTHER" id="PTHR42663:SF6">
    <property type="entry name" value="HYDROLASE C777.06C-RELATED"/>
    <property type="match status" value="1"/>
</dbReference>
<keyword evidence="4" id="KW-1185">Reference proteome</keyword>
<dbReference type="RefSeq" id="WP_068961999.1">
    <property type="nucleotide sequence ID" value="NZ_CAJTAP010000002.1"/>
</dbReference>
<dbReference type="InterPro" id="IPR001279">
    <property type="entry name" value="Metallo-B-lactamas"/>
</dbReference>
<evidence type="ECO:0000313" key="3">
    <source>
        <dbReference type="EMBL" id="TGY75709.1"/>
    </source>
</evidence>
<reference evidence="2" key="2">
    <citation type="submission" date="2017-04" db="EMBL/GenBank/DDBJ databases">
        <title>Complete Genome Sequences of Twelve Strains of a Stable Defined Moderately Diverse Mouse Microbiota 2 (sDMDMm2).</title>
        <authorList>
            <person name="Uchimura Y."/>
            <person name="Wyss M."/>
            <person name="Brugiroux S."/>
            <person name="Limenitakis J.P."/>
            <person name="Stecher B."/>
            <person name="McCoy K.D."/>
            <person name="Macpherson A.J."/>
        </authorList>
    </citation>
    <scope>NUCLEOTIDE SEQUENCE</scope>
    <source>
        <strain evidence="2">YL27</strain>
    </source>
</reference>
<dbReference type="Gene3D" id="3.60.15.10">
    <property type="entry name" value="Ribonuclease Z/Hydroxyacylglutathione hydrolase-like"/>
    <property type="match status" value="1"/>
</dbReference>
<evidence type="ECO:0000313" key="2">
    <source>
        <dbReference type="EMBL" id="ANU64725.1"/>
    </source>
</evidence>
<dbReference type="STRING" id="1796646.A4V02_02935"/>